<name>A0AAW7NFC2_BACCE</name>
<reference evidence="1" key="1">
    <citation type="submission" date="2023-07" db="EMBL/GenBank/DDBJ databases">
        <title>Complete genome sequence of Bacillus cereus SRCM126073 isolated from soil.</title>
        <authorList>
            <person name="Yang H.-G."/>
            <person name="Ryu M.-S."/>
            <person name="Ha G.-S."/>
            <person name="Yang H.-J."/>
            <person name="Jeong D.-Y."/>
        </authorList>
    </citation>
    <scope>NUCLEOTIDE SEQUENCE</scope>
    <source>
        <strain evidence="1">SRCM126073</strain>
    </source>
</reference>
<dbReference type="Proteomes" id="UP001175137">
    <property type="component" value="Unassembled WGS sequence"/>
</dbReference>
<organism evidence="1 2">
    <name type="scientific">Bacillus cereus</name>
    <dbReference type="NCBI Taxonomy" id="1396"/>
    <lineage>
        <taxon>Bacteria</taxon>
        <taxon>Bacillati</taxon>
        <taxon>Bacillota</taxon>
        <taxon>Bacilli</taxon>
        <taxon>Bacillales</taxon>
        <taxon>Bacillaceae</taxon>
        <taxon>Bacillus</taxon>
        <taxon>Bacillus cereus group</taxon>
    </lineage>
</organism>
<evidence type="ECO:0000313" key="2">
    <source>
        <dbReference type="Proteomes" id="UP001175137"/>
    </source>
</evidence>
<proteinExistence type="predicted"/>
<accession>A0AAW7NFC2</accession>
<evidence type="ECO:0000313" key="1">
    <source>
        <dbReference type="EMBL" id="MDN4873421.1"/>
    </source>
</evidence>
<comment type="caution">
    <text evidence="1">The sequence shown here is derived from an EMBL/GenBank/DDBJ whole genome shotgun (WGS) entry which is preliminary data.</text>
</comment>
<gene>
    <name evidence="1" type="ORF">QYM23_11195</name>
</gene>
<dbReference type="AlphaFoldDB" id="A0AAW7NFC2"/>
<sequence length="485" mass="55954">MSTIAAMHDLYEKIDGLASSIPAAKNLITEIDRRKSAEDVYERYMVDQAAVITILTSAEKTKIHSYLDIRNQCAHPNEHISTAEEARNVFTGYIDTIISQPALLGPSYINIFVNRLESNSFFPKYDRDVVIDTVNKELEKLHDKTRKPLAKKLISIIETGEVNSVKWKNAKYVIAGMLVVIKDEDQLRNICIEFSNLIERENLFDSMLFITKMAPKTVDLLDSMDRKRYMANLIKSVNAENSNEGNEVVQLVLKDGFLQLNELSELVDKYTAEIQSSVQKTIFGTLRTSVDNLNKWSNIVKQLNISILDEIYFEKLLELIRDNDYSIVNEALEMLKGLDATFIKRMKAKNHADVVIQIMRQAHGPGRGSDAANKILKSKFEGIIFLVEYFLEYTTQNHEQLSYVMREQLLDIEYLLMIMDITHKHDFLKKVVDLIIESYNNDDIWDSHFLGQINWLITHKYNIEIWNDIPQYITTFMEGNEVTNS</sequence>
<dbReference type="RefSeq" id="WP_243340763.1">
    <property type="nucleotide sequence ID" value="NZ_JALGCM010000001.1"/>
</dbReference>
<dbReference type="EMBL" id="JAUIQW010000001">
    <property type="protein sequence ID" value="MDN4873421.1"/>
    <property type="molecule type" value="Genomic_DNA"/>
</dbReference>
<protein>
    <submittedName>
        <fullName evidence="1">Uncharacterized protein</fullName>
    </submittedName>
</protein>